<evidence type="ECO:0000256" key="2">
    <source>
        <dbReference type="ARBA" id="ARBA00004870"/>
    </source>
</evidence>
<dbReference type="NCBIfam" id="TIGR00682">
    <property type="entry name" value="lpxK"/>
    <property type="match status" value="1"/>
</dbReference>
<dbReference type="RefSeq" id="WP_036193222.1">
    <property type="nucleotide sequence ID" value="NZ_AVPS01000004.1"/>
</dbReference>
<dbReference type="EC" id="2.7.1.130" evidence="3 13"/>
<dbReference type="PANTHER" id="PTHR42724:SF1">
    <property type="entry name" value="TETRAACYLDISACCHARIDE 4'-KINASE, MITOCHONDRIAL-RELATED"/>
    <property type="match status" value="1"/>
</dbReference>
<comment type="similarity">
    <text evidence="13">Belongs to the LpxK family.</text>
</comment>
<dbReference type="InterPro" id="IPR027417">
    <property type="entry name" value="P-loop_NTPase"/>
</dbReference>
<keyword evidence="5 13" id="KW-0444">Lipid biosynthesis</keyword>
<dbReference type="EMBL" id="AVPS01000004">
    <property type="protein sequence ID" value="KGM52044.1"/>
    <property type="molecule type" value="Genomic_DNA"/>
</dbReference>
<sequence>MSVGPGVRREHQPPYWYGDAPVPLYARALAGVYAAVSGLRRWLYRVGVLRRSHPGIPVVVVGNITAGGAGKTPLTIALAERLRREGWNPGVASRGYGRADAANPVWVEATTEPTIGGDEPVLIARRTGVRLRADRDRAAAARALAKAGCDIVLCDDGLQHYRLRRDIEIEVVDGRRRYGNGLLLPAGPLRERPERGTRCDFRVINIANAPGGNGNTNGSQTGFGEWPMRLVADRAVPVRGGRPRALPTFAGHRVHAVAGIGNPERFFAMLRGLGIAVVPHAFADHHRYRAEDFEFGSPLPVLMTEKDAVKCAEFATDAFYSVPVSAELPEAFWVSLLDKLAQVKKHGS</sequence>
<keyword evidence="6 13" id="KW-0441">Lipid A biosynthesis</keyword>
<dbReference type="UniPathway" id="UPA00359">
    <property type="reaction ID" value="UER00482"/>
</dbReference>
<evidence type="ECO:0000313" key="15">
    <source>
        <dbReference type="Proteomes" id="UP000030017"/>
    </source>
</evidence>
<evidence type="ECO:0000256" key="8">
    <source>
        <dbReference type="ARBA" id="ARBA00022741"/>
    </source>
</evidence>
<evidence type="ECO:0000256" key="1">
    <source>
        <dbReference type="ARBA" id="ARBA00002274"/>
    </source>
</evidence>
<dbReference type="AlphaFoldDB" id="A0A0A0ENP8"/>
<dbReference type="InterPro" id="IPR003758">
    <property type="entry name" value="LpxK"/>
</dbReference>
<evidence type="ECO:0000256" key="5">
    <source>
        <dbReference type="ARBA" id="ARBA00022516"/>
    </source>
</evidence>
<dbReference type="STRING" id="1122185.N792_06800"/>
<dbReference type="eggNOG" id="COG1663">
    <property type="taxonomic scope" value="Bacteria"/>
</dbReference>
<organism evidence="14 15">
    <name type="scientific">Lysobacter concretionis Ko07 = DSM 16239</name>
    <dbReference type="NCBI Taxonomy" id="1122185"/>
    <lineage>
        <taxon>Bacteria</taxon>
        <taxon>Pseudomonadati</taxon>
        <taxon>Pseudomonadota</taxon>
        <taxon>Gammaproteobacteria</taxon>
        <taxon>Lysobacterales</taxon>
        <taxon>Lysobacteraceae</taxon>
        <taxon>Novilysobacter</taxon>
    </lineage>
</organism>
<evidence type="ECO:0000256" key="4">
    <source>
        <dbReference type="ARBA" id="ARBA00016436"/>
    </source>
</evidence>
<evidence type="ECO:0000256" key="3">
    <source>
        <dbReference type="ARBA" id="ARBA00012071"/>
    </source>
</evidence>
<evidence type="ECO:0000313" key="14">
    <source>
        <dbReference type="EMBL" id="KGM52044.1"/>
    </source>
</evidence>
<keyword evidence="15" id="KW-1185">Reference proteome</keyword>
<comment type="caution">
    <text evidence="14">The sequence shown here is derived from an EMBL/GenBank/DDBJ whole genome shotgun (WGS) entry which is preliminary data.</text>
</comment>
<evidence type="ECO:0000256" key="11">
    <source>
        <dbReference type="ARBA" id="ARBA00023098"/>
    </source>
</evidence>
<protein>
    <recommendedName>
        <fullName evidence="4 13">Tetraacyldisaccharide 4'-kinase</fullName>
        <ecNumber evidence="3 13">2.7.1.130</ecNumber>
    </recommendedName>
    <alternativeName>
        <fullName evidence="12 13">Lipid A 4'-kinase</fullName>
    </alternativeName>
</protein>
<feature type="binding site" evidence="13">
    <location>
        <begin position="65"/>
        <end position="72"/>
    </location>
    <ligand>
        <name>ATP</name>
        <dbReference type="ChEBI" id="CHEBI:30616"/>
    </ligand>
</feature>
<dbReference type="GO" id="GO:0009245">
    <property type="term" value="P:lipid A biosynthetic process"/>
    <property type="evidence" value="ECO:0007669"/>
    <property type="project" value="UniProtKB-UniRule"/>
</dbReference>
<evidence type="ECO:0000256" key="10">
    <source>
        <dbReference type="ARBA" id="ARBA00022840"/>
    </source>
</evidence>
<dbReference type="OrthoDB" id="9766423at2"/>
<keyword evidence="9 13" id="KW-0418">Kinase</keyword>
<accession>A0A0A0ENP8</accession>
<keyword evidence="7 13" id="KW-0808">Transferase</keyword>
<evidence type="ECO:0000256" key="7">
    <source>
        <dbReference type="ARBA" id="ARBA00022679"/>
    </source>
</evidence>
<keyword evidence="8 13" id="KW-0547">Nucleotide-binding</keyword>
<proteinExistence type="inferred from homology"/>
<gene>
    <name evidence="13" type="primary">lpxK</name>
    <name evidence="14" type="ORF">N792_06800</name>
</gene>
<comment type="pathway">
    <text evidence="2 13">Glycolipid biosynthesis; lipid IV(A) biosynthesis; lipid IV(A) from (3R)-3-hydroxytetradecanoyl-[acyl-carrier-protein] and UDP-N-acetyl-alpha-D-glucosamine: step 6/6.</text>
</comment>
<evidence type="ECO:0000256" key="6">
    <source>
        <dbReference type="ARBA" id="ARBA00022556"/>
    </source>
</evidence>
<dbReference type="GO" id="GO:0005524">
    <property type="term" value="F:ATP binding"/>
    <property type="evidence" value="ECO:0007669"/>
    <property type="project" value="UniProtKB-UniRule"/>
</dbReference>
<dbReference type="Pfam" id="PF02606">
    <property type="entry name" value="LpxK"/>
    <property type="match status" value="1"/>
</dbReference>
<dbReference type="GO" id="GO:0009244">
    <property type="term" value="P:lipopolysaccharide core region biosynthetic process"/>
    <property type="evidence" value="ECO:0007669"/>
    <property type="project" value="TreeGrafter"/>
</dbReference>
<dbReference type="GO" id="GO:0009029">
    <property type="term" value="F:lipid-A 4'-kinase activity"/>
    <property type="evidence" value="ECO:0007669"/>
    <property type="project" value="UniProtKB-UniRule"/>
</dbReference>
<evidence type="ECO:0000256" key="12">
    <source>
        <dbReference type="ARBA" id="ARBA00029757"/>
    </source>
</evidence>
<comment type="catalytic activity">
    <reaction evidence="13">
        <text>a lipid A disaccharide + ATP = a lipid IVA + ADP + H(+)</text>
        <dbReference type="Rhea" id="RHEA:67840"/>
        <dbReference type="ChEBI" id="CHEBI:15378"/>
        <dbReference type="ChEBI" id="CHEBI:30616"/>
        <dbReference type="ChEBI" id="CHEBI:176343"/>
        <dbReference type="ChEBI" id="CHEBI:176425"/>
        <dbReference type="ChEBI" id="CHEBI:456216"/>
        <dbReference type="EC" id="2.7.1.130"/>
    </reaction>
</comment>
<evidence type="ECO:0000256" key="9">
    <source>
        <dbReference type="ARBA" id="ARBA00022777"/>
    </source>
</evidence>
<keyword evidence="11 13" id="KW-0443">Lipid metabolism</keyword>
<name>A0A0A0ENP8_9GAMM</name>
<dbReference type="GO" id="GO:0005886">
    <property type="term" value="C:plasma membrane"/>
    <property type="evidence" value="ECO:0007669"/>
    <property type="project" value="TreeGrafter"/>
</dbReference>
<evidence type="ECO:0000256" key="13">
    <source>
        <dbReference type="HAMAP-Rule" id="MF_00409"/>
    </source>
</evidence>
<comment type="function">
    <text evidence="1 13">Transfers the gamma-phosphate of ATP to the 4'-position of a tetraacyldisaccharide 1-phosphate intermediate (termed DS-1-P) to form tetraacyldisaccharide 1,4'-bis-phosphate (lipid IVA).</text>
</comment>
<dbReference type="PANTHER" id="PTHR42724">
    <property type="entry name" value="TETRAACYLDISACCHARIDE 4'-KINASE"/>
    <property type="match status" value="1"/>
</dbReference>
<dbReference type="HAMAP" id="MF_00409">
    <property type="entry name" value="LpxK"/>
    <property type="match status" value="1"/>
</dbReference>
<reference evidence="14 15" key="1">
    <citation type="submission" date="2013-08" db="EMBL/GenBank/DDBJ databases">
        <title>Genome sequencing of Lysobacter.</title>
        <authorList>
            <person name="Zhang S."/>
            <person name="Wang G."/>
        </authorList>
    </citation>
    <scope>NUCLEOTIDE SEQUENCE [LARGE SCALE GENOMIC DNA]</scope>
    <source>
        <strain evidence="14 15">Ko07</strain>
    </source>
</reference>
<keyword evidence="10 13" id="KW-0067">ATP-binding</keyword>
<dbReference type="SUPFAM" id="SSF52540">
    <property type="entry name" value="P-loop containing nucleoside triphosphate hydrolases"/>
    <property type="match status" value="1"/>
</dbReference>
<dbReference type="Proteomes" id="UP000030017">
    <property type="component" value="Unassembled WGS sequence"/>
</dbReference>